<name>A0A6P1DUW9_9GAMM</name>
<accession>A0A6P1DUW9</accession>
<evidence type="ECO:0000256" key="2">
    <source>
        <dbReference type="ARBA" id="ARBA00022679"/>
    </source>
</evidence>
<dbReference type="InterPro" id="IPR043129">
    <property type="entry name" value="ATPase_NBD"/>
</dbReference>
<evidence type="ECO:0000313" key="7">
    <source>
        <dbReference type="Proteomes" id="UP000471640"/>
    </source>
</evidence>
<organism evidence="6 7">
    <name type="scientific">Thiorhodococcus mannitoliphagus</name>
    <dbReference type="NCBI Taxonomy" id="329406"/>
    <lineage>
        <taxon>Bacteria</taxon>
        <taxon>Pseudomonadati</taxon>
        <taxon>Pseudomonadota</taxon>
        <taxon>Gammaproteobacteria</taxon>
        <taxon>Chromatiales</taxon>
        <taxon>Chromatiaceae</taxon>
        <taxon>Thiorhodococcus</taxon>
    </lineage>
</organism>
<dbReference type="Proteomes" id="UP000471640">
    <property type="component" value="Unassembled WGS sequence"/>
</dbReference>
<sequence>MNEGYALSIDQGTTGSTVLIFDHEGQVRSRAYSEFTQHYPKPGWVEHDAEEIVLVTFKVIAEAIRNSDIRASDIQAIGITNQRETVVLWDRKTGRSVAHAIVWQDRRTARYCDQLKEQGHEEMFRRKTGLVIDPYFSGTKVKRRTCTRRCSWPSTATPRPSRSSSSPADSGAAMTSRPSSCSPRFARTRARPRS</sequence>
<evidence type="ECO:0000256" key="1">
    <source>
        <dbReference type="ARBA" id="ARBA00009156"/>
    </source>
</evidence>
<reference evidence="6 7" key="2">
    <citation type="submission" date="2020-02" db="EMBL/GenBank/DDBJ databases">
        <title>Genome sequences of Thiorhodococcus mannitoliphagus and Thiorhodococcus minor, purple sulfur photosynthetic bacteria in the gammaproteobacterial family, Chromatiaceae.</title>
        <authorList>
            <person name="Aviles F.A."/>
            <person name="Meyer T.E."/>
            <person name="Kyndt J.A."/>
        </authorList>
    </citation>
    <scope>NUCLEOTIDE SEQUENCE [LARGE SCALE GENOMIC DNA]</scope>
    <source>
        <strain evidence="6 7">DSM 18266</strain>
    </source>
</reference>
<reference evidence="7" key="1">
    <citation type="journal article" date="2020" name="Microbiol. Resour. Announc.">
        <title>Draft Genome Sequences of Thiorhodococcus mannitoliphagus and Thiorhodococcus minor, Purple Sulfur Photosynthetic Bacteria in the Gammaproteobacterial Family Chromatiaceae.</title>
        <authorList>
            <person name="Aviles F.A."/>
            <person name="Meyer T.E."/>
            <person name="Kyndt J.A."/>
        </authorList>
    </citation>
    <scope>NUCLEOTIDE SEQUENCE [LARGE SCALE GENOMIC DNA]</scope>
    <source>
        <strain evidence="7">DSM 18266</strain>
    </source>
</reference>
<evidence type="ECO:0000256" key="3">
    <source>
        <dbReference type="ARBA" id="ARBA00022777"/>
    </source>
</evidence>
<evidence type="ECO:0000313" key="6">
    <source>
        <dbReference type="EMBL" id="NEX19494.1"/>
    </source>
</evidence>
<protein>
    <recommendedName>
        <fullName evidence="5">Carbohydrate kinase FGGY N-terminal domain-containing protein</fullName>
    </recommendedName>
</protein>
<dbReference type="GO" id="GO:0019563">
    <property type="term" value="P:glycerol catabolic process"/>
    <property type="evidence" value="ECO:0007669"/>
    <property type="project" value="TreeGrafter"/>
</dbReference>
<feature type="region of interest" description="Disordered" evidence="4">
    <location>
        <begin position="147"/>
        <end position="194"/>
    </location>
</feature>
<dbReference type="GO" id="GO:0005829">
    <property type="term" value="C:cytosol"/>
    <property type="evidence" value="ECO:0007669"/>
    <property type="project" value="TreeGrafter"/>
</dbReference>
<dbReference type="SUPFAM" id="SSF53067">
    <property type="entry name" value="Actin-like ATPase domain"/>
    <property type="match status" value="1"/>
</dbReference>
<dbReference type="AlphaFoldDB" id="A0A6P1DUW9"/>
<keyword evidence="3" id="KW-0418">Kinase</keyword>
<proteinExistence type="inferred from homology"/>
<gene>
    <name evidence="6" type="ORF">G3480_04050</name>
</gene>
<dbReference type="RefSeq" id="WP_164652395.1">
    <property type="nucleotide sequence ID" value="NZ_JAAIJR010000010.1"/>
</dbReference>
<feature type="compositionally biased region" description="Low complexity" evidence="4">
    <location>
        <begin position="148"/>
        <end position="173"/>
    </location>
</feature>
<dbReference type="PANTHER" id="PTHR10196">
    <property type="entry name" value="SUGAR KINASE"/>
    <property type="match status" value="1"/>
</dbReference>
<feature type="domain" description="Carbohydrate kinase FGGY N-terminal" evidence="5">
    <location>
        <begin position="5"/>
        <end position="142"/>
    </location>
</feature>
<dbReference type="GO" id="GO:0004370">
    <property type="term" value="F:glycerol kinase activity"/>
    <property type="evidence" value="ECO:0007669"/>
    <property type="project" value="TreeGrafter"/>
</dbReference>
<comment type="caution">
    <text evidence="6">The sequence shown here is derived from an EMBL/GenBank/DDBJ whole genome shotgun (WGS) entry which is preliminary data.</text>
</comment>
<evidence type="ECO:0000256" key="4">
    <source>
        <dbReference type="SAM" id="MobiDB-lite"/>
    </source>
</evidence>
<dbReference type="Gene3D" id="3.30.420.40">
    <property type="match status" value="1"/>
</dbReference>
<comment type="similarity">
    <text evidence="1">Belongs to the FGGY kinase family.</text>
</comment>
<dbReference type="InterPro" id="IPR018484">
    <property type="entry name" value="FGGY_N"/>
</dbReference>
<keyword evidence="7" id="KW-1185">Reference proteome</keyword>
<dbReference type="PANTHER" id="PTHR10196:SF69">
    <property type="entry name" value="GLYCEROL KINASE"/>
    <property type="match status" value="1"/>
</dbReference>
<evidence type="ECO:0000259" key="5">
    <source>
        <dbReference type="Pfam" id="PF00370"/>
    </source>
</evidence>
<keyword evidence="2" id="KW-0808">Transferase</keyword>
<dbReference type="Pfam" id="PF00370">
    <property type="entry name" value="FGGY_N"/>
    <property type="match status" value="1"/>
</dbReference>
<dbReference type="EMBL" id="JAAIJR010000010">
    <property type="protein sequence ID" value="NEX19494.1"/>
    <property type="molecule type" value="Genomic_DNA"/>
</dbReference>